<feature type="compositionally biased region" description="Basic and acidic residues" evidence="1">
    <location>
        <begin position="157"/>
        <end position="168"/>
    </location>
</feature>
<dbReference type="HOGENOM" id="CLU_1244117_0_0_5"/>
<feature type="chain" id="PRO_5002946694" evidence="2">
    <location>
        <begin position="41"/>
        <end position="222"/>
    </location>
</feature>
<organism evidence="3 4">
    <name type="scientific">Methylorubrum extorquens (strain ATCC 14718 / DSM 1338 / JCM 2805 / NCIMB 9133 / AM1)</name>
    <name type="common">Methylobacterium extorquens</name>
    <dbReference type="NCBI Taxonomy" id="272630"/>
    <lineage>
        <taxon>Bacteria</taxon>
        <taxon>Pseudomonadati</taxon>
        <taxon>Pseudomonadota</taxon>
        <taxon>Alphaproteobacteria</taxon>
        <taxon>Hyphomicrobiales</taxon>
        <taxon>Methylobacteriaceae</taxon>
        <taxon>Methylorubrum</taxon>
    </lineage>
</organism>
<reference evidence="3 4" key="1">
    <citation type="journal article" date="2009" name="PLoS ONE">
        <title>Methylobacterium genome sequences: a reference blueprint to investigate microbial metabolism of C1 compounds from natural and industrial sources.</title>
        <authorList>
            <person name="Vuilleumier S."/>
            <person name="Chistoserdova L."/>
            <person name="Lee M.-C."/>
            <person name="Bringel F."/>
            <person name="Lajus A."/>
            <person name="Zhou Y."/>
            <person name="Gourion B."/>
            <person name="Barbe V."/>
            <person name="Chang J."/>
            <person name="Cruveiller S."/>
            <person name="Dossat C."/>
            <person name="Gillett W."/>
            <person name="Gruffaz C."/>
            <person name="Haugen E."/>
            <person name="Hourcade E."/>
            <person name="Levy R."/>
            <person name="Mangenot S."/>
            <person name="Muller E."/>
            <person name="Nadalig T."/>
            <person name="Pagni M."/>
            <person name="Penny C."/>
            <person name="Peyraud R."/>
            <person name="Robinson D.G."/>
            <person name="Roche D."/>
            <person name="Rouy Z."/>
            <person name="Saenampechek C."/>
            <person name="Salvignol G."/>
            <person name="Vallenet D."/>
            <person name="Wu Z."/>
            <person name="Marx C.J."/>
            <person name="Vorholt J.A."/>
            <person name="Olson M.V."/>
            <person name="Kaul R."/>
            <person name="Weissenbach J."/>
            <person name="Medigue C."/>
            <person name="Lidstrom M.E."/>
        </authorList>
    </citation>
    <scope>NUCLEOTIDE SEQUENCE [LARGE SCALE GENOMIC DNA]</scope>
    <source>
        <strain evidence="4">ATCC 14718 / DSM 1338 / JCM 2805 / NCIMB 9133 / AM1</strain>
    </source>
</reference>
<evidence type="ECO:0000256" key="2">
    <source>
        <dbReference type="SAM" id="SignalP"/>
    </source>
</evidence>
<dbReference type="Proteomes" id="UP000009081">
    <property type="component" value="Plasmid megaplasmid"/>
</dbReference>
<protein>
    <submittedName>
        <fullName evidence="3">Uncharacterized protein</fullName>
    </submittedName>
</protein>
<keyword evidence="3" id="KW-0614">Plasmid</keyword>
<accession>C5B6M6</accession>
<geneLocation type="plasmid" evidence="3 4">
    <name>megaplasmid</name>
</geneLocation>
<feature type="signal peptide" evidence="2">
    <location>
        <begin position="1"/>
        <end position="40"/>
    </location>
</feature>
<dbReference type="RefSeq" id="WP_003604213.1">
    <property type="nucleotide sequence ID" value="NC_012811.1"/>
</dbReference>
<gene>
    <name evidence="3" type="ordered locus">MexAM1_META2p1371</name>
</gene>
<feature type="compositionally biased region" description="Low complexity" evidence="1">
    <location>
        <begin position="194"/>
        <end position="205"/>
    </location>
</feature>
<keyword evidence="2" id="KW-0732">Signal</keyword>
<dbReference type="AlphaFoldDB" id="C5B6M6"/>
<keyword evidence="4" id="KW-1185">Reference proteome</keyword>
<feature type="region of interest" description="Disordered" evidence="1">
    <location>
        <begin position="157"/>
        <end position="205"/>
    </location>
</feature>
<feature type="compositionally biased region" description="Pro residues" evidence="1">
    <location>
        <begin position="169"/>
        <end position="180"/>
    </location>
</feature>
<dbReference type="EMBL" id="CP001511">
    <property type="protein sequence ID" value="ACS44108.1"/>
    <property type="molecule type" value="Genomic_DNA"/>
</dbReference>
<sequence>MTVHDPILPLPSATRRTRRSARVALAALAAAAAALSPALADDAASIVRTAKGLMDSGRYVRCGLDMKPSEGAGYYRCFEFGLYRVVEDYPRLSVFVTGEDAPFRIFAAENGRGSFLFSGPWTTDLAPRLAKHAADAVSKKDADPSAEARRLDAEARLGKLIDSERPKPPPEPAPEPPLPAPAAQSAGGRDQILPPVAGNPGAPVGDAALRQALEAAGLNGRR</sequence>
<dbReference type="KEGG" id="mea:Mex_2p1371"/>
<proteinExistence type="predicted"/>
<evidence type="ECO:0000313" key="4">
    <source>
        <dbReference type="Proteomes" id="UP000009081"/>
    </source>
</evidence>
<name>C5B6M6_METEA</name>
<evidence type="ECO:0000256" key="1">
    <source>
        <dbReference type="SAM" id="MobiDB-lite"/>
    </source>
</evidence>
<evidence type="ECO:0000313" key="3">
    <source>
        <dbReference type="EMBL" id="ACS44108.1"/>
    </source>
</evidence>